<reference evidence="3" key="1">
    <citation type="submission" date="2020-01" db="EMBL/GenBank/DDBJ databases">
        <authorList>
            <consortium name="DOE Joint Genome Institute"/>
            <person name="Haridas S."/>
            <person name="Albert R."/>
            <person name="Binder M."/>
            <person name="Bloem J."/>
            <person name="Labutti K."/>
            <person name="Salamov A."/>
            <person name="Andreopoulos B."/>
            <person name="Baker S.E."/>
            <person name="Barry K."/>
            <person name="Bills G."/>
            <person name="Bluhm B.H."/>
            <person name="Cannon C."/>
            <person name="Castanera R."/>
            <person name="Culley D.E."/>
            <person name="Daum C."/>
            <person name="Ezra D."/>
            <person name="Gonzalez J.B."/>
            <person name="Henrissat B."/>
            <person name="Kuo A."/>
            <person name="Liang C."/>
            <person name="Lipzen A."/>
            <person name="Lutzoni F."/>
            <person name="Magnuson J."/>
            <person name="Mondo S."/>
            <person name="Nolan M."/>
            <person name="Ohm R."/>
            <person name="Pangilinan J."/>
            <person name="Park H.-J."/>
            <person name="Ramirez L."/>
            <person name="Alfaro M."/>
            <person name="Sun H."/>
            <person name="Tritt A."/>
            <person name="Yoshinaga Y."/>
            <person name="Zwiers L.-H."/>
            <person name="Turgeon B.G."/>
            <person name="Goodwin S.B."/>
            <person name="Spatafora J.W."/>
            <person name="Crous P.W."/>
            <person name="Grigoriev I.V."/>
        </authorList>
    </citation>
    <scope>NUCLEOTIDE SEQUENCE</scope>
    <source>
        <strain evidence="3">CBS 342.82</strain>
    </source>
</reference>
<keyword evidence="1" id="KW-0732">Signal</keyword>
<gene>
    <name evidence="3" type="ORF">K489DRAFT_56167</name>
</gene>
<evidence type="ECO:0000256" key="1">
    <source>
        <dbReference type="SAM" id="SignalP"/>
    </source>
</evidence>
<dbReference type="RefSeq" id="XP_033457475.1">
    <property type="nucleotide sequence ID" value="XM_033608723.1"/>
</dbReference>
<sequence length="98" mass="11181">MFAVILALSLSLLFFSLFSPRSHTQREVSIPIFLHRLGDVLLFLSLIKRIPFASDTQGRLAFTCKPQFIDKSMSFFLAILHNFCLMSLQATVAVERFL</sequence>
<feature type="signal peptide" evidence="1">
    <location>
        <begin position="1"/>
        <end position="24"/>
    </location>
</feature>
<protein>
    <recommendedName>
        <fullName evidence="4">Secreted protein</fullName>
    </recommendedName>
</protein>
<dbReference type="GeneID" id="54366523"/>
<evidence type="ECO:0000313" key="2">
    <source>
        <dbReference type="Proteomes" id="UP000504637"/>
    </source>
</evidence>
<feature type="chain" id="PRO_5026733706" description="Secreted protein" evidence="1">
    <location>
        <begin position="25"/>
        <end position="98"/>
    </location>
</feature>
<dbReference type="Proteomes" id="UP000504637">
    <property type="component" value="Unplaced"/>
</dbReference>
<dbReference type="AlphaFoldDB" id="A0A6J3LYR5"/>
<reference evidence="3" key="2">
    <citation type="submission" date="2020-04" db="EMBL/GenBank/DDBJ databases">
        <authorList>
            <consortium name="NCBI Genome Project"/>
        </authorList>
    </citation>
    <scope>NUCLEOTIDE SEQUENCE</scope>
    <source>
        <strain evidence="3">CBS 342.82</strain>
    </source>
</reference>
<accession>A0A6J3LYR5</accession>
<evidence type="ECO:0008006" key="4">
    <source>
        <dbReference type="Google" id="ProtNLM"/>
    </source>
</evidence>
<reference evidence="3" key="3">
    <citation type="submission" date="2025-08" db="UniProtKB">
        <authorList>
            <consortium name="RefSeq"/>
        </authorList>
    </citation>
    <scope>IDENTIFICATION</scope>
    <source>
        <strain evidence="3">CBS 342.82</strain>
    </source>
</reference>
<proteinExistence type="predicted"/>
<name>A0A6J3LYR5_9PEZI</name>
<evidence type="ECO:0000313" key="3">
    <source>
        <dbReference type="RefSeq" id="XP_033457475.1"/>
    </source>
</evidence>
<organism evidence="3">
    <name type="scientific">Dissoconium aciculare CBS 342.82</name>
    <dbReference type="NCBI Taxonomy" id="1314786"/>
    <lineage>
        <taxon>Eukaryota</taxon>
        <taxon>Fungi</taxon>
        <taxon>Dikarya</taxon>
        <taxon>Ascomycota</taxon>
        <taxon>Pezizomycotina</taxon>
        <taxon>Dothideomycetes</taxon>
        <taxon>Dothideomycetidae</taxon>
        <taxon>Mycosphaerellales</taxon>
        <taxon>Dissoconiaceae</taxon>
        <taxon>Dissoconium</taxon>
    </lineage>
</organism>
<keyword evidence="2" id="KW-1185">Reference proteome</keyword>